<gene>
    <name evidence="1" type="primary">simReg3</name>
</gene>
<proteinExistence type="predicted"/>
<name>G9VYV3_STRAT</name>
<protein>
    <submittedName>
        <fullName evidence="1">Putative regulator MarR/SlyA family</fullName>
    </submittedName>
</protein>
<evidence type="ECO:0000313" key="1">
    <source>
        <dbReference type="EMBL" id="AEU17891.1"/>
    </source>
</evidence>
<dbReference type="SUPFAM" id="SSF46785">
    <property type="entry name" value="Winged helix' DNA-binding domain"/>
    <property type="match status" value="1"/>
</dbReference>
<sequence length="154" mass="17106">MEFTDAQLAAQPVGYWTGAVRAAVVQYINDRHAELELTQPHWWAMYHLGESGERLTRDGLLALMAKVRPYVDVATMEPAVDDLLARQLFGCDAEGRLELTPSGIELRTRVLVLLPEVRARIHDGISDEEYVSVVKVLRRMLANVGGDTGFAQTG</sequence>
<organism evidence="1">
    <name type="scientific">Streptomyces antibioticus</name>
    <dbReference type="NCBI Taxonomy" id="1890"/>
    <lineage>
        <taxon>Bacteria</taxon>
        <taxon>Bacillati</taxon>
        <taxon>Actinomycetota</taxon>
        <taxon>Actinomycetes</taxon>
        <taxon>Kitasatosporales</taxon>
        <taxon>Streptomycetaceae</taxon>
        <taxon>Streptomyces</taxon>
    </lineage>
</organism>
<dbReference type="InterPro" id="IPR036388">
    <property type="entry name" value="WH-like_DNA-bd_sf"/>
</dbReference>
<reference evidence="1" key="2">
    <citation type="submission" date="2011-11" db="EMBL/GenBank/DDBJ databases">
        <title>The simocyclinone biosynthetic gene cluster isolated from Streptomyces antibioticus Tue6040.</title>
        <authorList>
            <person name="Trefzer A."/>
            <person name="Bechthold A."/>
        </authorList>
    </citation>
    <scope>NUCLEOTIDE SEQUENCE</scope>
    <source>
        <strain evidence="1">Tue6040</strain>
    </source>
</reference>
<dbReference type="InterPro" id="IPR036390">
    <property type="entry name" value="WH_DNA-bd_sf"/>
</dbReference>
<dbReference type="Gene3D" id="1.10.10.10">
    <property type="entry name" value="Winged helix-like DNA-binding domain superfamily/Winged helix DNA-binding domain"/>
    <property type="match status" value="1"/>
</dbReference>
<accession>G9VYV3</accession>
<reference evidence="1" key="1">
    <citation type="journal article" date="2002" name="Antimicrob. Agents Chemother.">
        <title>Biosynthetic gene cluster of simocyclinone, a natural multihybrid antibiotic.</title>
        <authorList>
            <person name="Trefzer A."/>
            <person name="Pelzer S."/>
            <person name="Schimana J."/>
            <person name="Stockert S."/>
            <person name="Bihlmaier C."/>
            <person name="Fiedler H.P."/>
            <person name="Welzel K."/>
            <person name="Vente A."/>
            <person name="Bechthold A."/>
        </authorList>
    </citation>
    <scope>NUCLEOTIDE SEQUENCE</scope>
    <source>
        <strain evidence="1">Tue6040</strain>
    </source>
</reference>
<dbReference type="EMBL" id="AF324838">
    <property type="protein sequence ID" value="AEU17891.1"/>
    <property type="molecule type" value="Genomic_DNA"/>
</dbReference>
<dbReference type="AlphaFoldDB" id="G9VYV3"/>